<feature type="signal peptide" evidence="2">
    <location>
        <begin position="1"/>
        <end position="20"/>
    </location>
</feature>
<evidence type="ECO:0000259" key="3">
    <source>
        <dbReference type="Pfam" id="PF02608"/>
    </source>
</evidence>
<dbReference type="CDD" id="cd19963">
    <property type="entry name" value="PBP1_BMP-like"/>
    <property type="match status" value="1"/>
</dbReference>
<dbReference type="GO" id="GO:0005886">
    <property type="term" value="C:plasma membrane"/>
    <property type="evidence" value="ECO:0007669"/>
    <property type="project" value="InterPro"/>
</dbReference>
<dbReference type="PROSITE" id="PS51257">
    <property type="entry name" value="PROKAR_LIPOPROTEIN"/>
    <property type="match status" value="1"/>
</dbReference>
<dbReference type="Gene3D" id="3.40.50.2300">
    <property type="match status" value="2"/>
</dbReference>
<gene>
    <name evidence="4" type="ORF">SAMN05421659_101196</name>
</gene>
<keyword evidence="1 2" id="KW-0732">Signal</keyword>
<proteinExistence type="predicted"/>
<dbReference type="RefSeq" id="WP_092449665.1">
    <property type="nucleotide sequence ID" value="NZ_FOJI01000001.1"/>
</dbReference>
<evidence type="ECO:0000256" key="1">
    <source>
        <dbReference type="ARBA" id="ARBA00022729"/>
    </source>
</evidence>
<dbReference type="InterPro" id="IPR052910">
    <property type="entry name" value="ABC-Purine-Binding"/>
</dbReference>
<sequence>MKKKWASLFVVFAIVTSLIAGCGASNKTESGSSSASKVKVGVIYIGDENEGYTEAHMKGIKDMKTALGLSDSQVIEKTSIPEDESCYEAAADLADQGCTIIFANSFGHEDYMKQAAQKYPNVQFCHATGYQAALSGLSNMHNYFTDVYESRYVSGVVAGLKINDMIKSGKITADKAKMGYVGAYPYAEVVSGYTSFYLGAKSVCPSVTMEVQYTNSWADMAKEGEVASQLIANGAVLISQHADTTGAPSICEKKSIPIVGYNVDMTSIAPNQALTSASINWAPYYTYAVKSVIDGTTIDTDWCKGYADNADSITTLNTKAIAAGTADKVKEVEAAIKSGTLNVFDTTKFTVKGATIESLIASNADFKKYEKYVSKGYFHESELSSAPSFDLRIDGITELTK</sequence>
<dbReference type="Pfam" id="PF02608">
    <property type="entry name" value="Bmp"/>
    <property type="match status" value="1"/>
</dbReference>
<name>A0A1I0M7S6_9FIRM</name>
<keyword evidence="5" id="KW-1185">Reference proteome</keyword>
<reference evidence="4 5" key="1">
    <citation type="submission" date="2016-10" db="EMBL/GenBank/DDBJ databases">
        <authorList>
            <person name="de Groot N.N."/>
        </authorList>
    </citation>
    <scope>NUCLEOTIDE SEQUENCE [LARGE SCALE GENOMIC DNA]</scope>
    <source>
        <strain evidence="4 5">DSM 9179</strain>
    </source>
</reference>
<feature type="domain" description="ABC transporter substrate-binding protein PnrA-like" evidence="3">
    <location>
        <begin position="38"/>
        <end position="299"/>
    </location>
</feature>
<dbReference type="OrthoDB" id="9769871at2"/>
<protein>
    <submittedName>
        <fullName evidence="4">Basic membrane protein A</fullName>
    </submittedName>
</protein>
<dbReference type="PANTHER" id="PTHR43208">
    <property type="entry name" value="ABC TRANSPORTER SUBSTRATE-BINDING PROTEIN"/>
    <property type="match status" value="1"/>
</dbReference>
<evidence type="ECO:0000313" key="4">
    <source>
        <dbReference type="EMBL" id="SEV83431.1"/>
    </source>
</evidence>
<feature type="chain" id="PRO_5039519636" evidence="2">
    <location>
        <begin position="21"/>
        <end position="401"/>
    </location>
</feature>
<dbReference type="InterPro" id="IPR003760">
    <property type="entry name" value="PnrA-like"/>
</dbReference>
<dbReference type="STRING" id="99656.SAMN05421659_101196"/>
<dbReference type="AlphaFoldDB" id="A0A1I0M7S6"/>
<accession>A0A1I0M7S6</accession>
<dbReference type="PANTHER" id="PTHR43208:SF1">
    <property type="entry name" value="ABC TRANSPORTER SUBSTRATE-BINDING PROTEIN"/>
    <property type="match status" value="1"/>
</dbReference>
<dbReference type="EMBL" id="FOJI01000001">
    <property type="protein sequence ID" value="SEV83431.1"/>
    <property type="molecule type" value="Genomic_DNA"/>
</dbReference>
<organism evidence="4 5">
    <name type="scientific">[Clostridium] fimetarium</name>
    <dbReference type="NCBI Taxonomy" id="99656"/>
    <lineage>
        <taxon>Bacteria</taxon>
        <taxon>Bacillati</taxon>
        <taxon>Bacillota</taxon>
        <taxon>Clostridia</taxon>
        <taxon>Lachnospirales</taxon>
        <taxon>Lachnospiraceae</taxon>
    </lineage>
</organism>
<dbReference type="Proteomes" id="UP000199701">
    <property type="component" value="Unassembled WGS sequence"/>
</dbReference>
<evidence type="ECO:0000256" key="2">
    <source>
        <dbReference type="SAM" id="SignalP"/>
    </source>
</evidence>
<evidence type="ECO:0000313" key="5">
    <source>
        <dbReference type="Proteomes" id="UP000199701"/>
    </source>
</evidence>